<dbReference type="GO" id="GO:0005634">
    <property type="term" value="C:nucleus"/>
    <property type="evidence" value="ECO:0007669"/>
    <property type="project" value="UniProtKB-SubCell"/>
</dbReference>
<dbReference type="PROSITE" id="PS50016">
    <property type="entry name" value="ZF_PHD_2"/>
    <property type="match status" value="1"/>
</dbReference>
<evidence type="ECO:0000313" key="10">
    <source>
        <dbReference type="EnsemblPlants" id="Kaladp0011s1348.1.v1.1"/>
    </source>
</evidence>
<evidence type="ECO:0000256" key="1">
    <source>
        <dbReference type="ARBA" id="ARBA00004123"/>
    </source>
</evidence>
<feature type="region of interest" description="Disordered" evidence="7">
    <location>
        <begin position="443"/>
        <end position="487"/>
    </location>
</feature>
<feature type="region of interest" description="Disordered" evidence="7">
    <location>
        <begin position="1066"/>
        <end position="1098"/>
    </location>
</feature>
<dbReference type="SUPFAM" id="SSF55729">
    <property type="entry name" value="Acyl-CoA N-acyltransferases (Nat)"/>
    <property type="match status" value="1"/>
</dbReference>
<dbReference type="InterPro" id="IPR001965">
    <property type="entry name" value="Znf_PHD"/>
</dbReference>
<evidence type="ECO:0000256" key="2">
    <source>
        <dbReference type="ARBA" id="ARBA00022723"/>
    </source>
</evidence>
<dbReference type="EnsemblPlants" id="Kaladp0011s1348.2.v1.1">
    <property type="protein sequence ID" value="Kaladp0011s1348.2.v1.1"/>
    <property type="gene ID" value="Kaladp0011s1348.v1.1"/>
</dbReference>
<feature type="domain" description="N-acetyltransferase" evidence="9">
    <location>
        <begin position="913"/>
        <end position="1063"/>
    </location>
</feature>
<dbReference type="GO" id="GO:0008270">
    <property type="term" value="F:zinc ion binding"/>
    <property type="evidence" value="ECO:0007669"/>
    <property type="project" value="UniProtKB-KW"/>
</dbReference>
<dbReference type="InterPro" id="IPR000182">
    <property type="entry name" value="GNAT_dom"/>
</dbReference>
<dbReference type="InterPro" id="IPR019787">
    <property type="entry name" value="Znf_PHD-finger"/>
</dbReference>
<dbReference type="EnsemblPlants" id="Kaladp0011s1348.3.v1.1">
    <property type="protein sequence ID" value="Kaladp0011s1348.3.v1.1"/>
    <property type="gene ID" value="Kaladp0011s1348.v1.1"/>
</dbReference>
<keyword evidence="4" id="KW-0862">Zinc</keyword>
<reference evidence="10" key="1">
    <citation type="submission" date="2021-01" db="UniProtKB">
        <authorList>
            <consortium name="EnsemblPlants"/>
        </authorList>
    </citation>
    <scope>IDENTIFICATION</scope>
</reference>
<dbReference type="PANTHER" id="PTHR46508:SF2">
    <property type="entry name" value="INCREASED DNA METHYLATION 1"/>
    <property type="match status" value="1"/>
</dbReference>
<evidence type="ECO:0000256" key="7">
    <source>
        <dbReference type="SAM" id="MobiDB-lite"/>
    </source>
</evidence>
<keyword evidence="3 6" id="KW-0863">Zinc-finger</keyword>
<feature type="compositionally biased region" description="Polar residues" evidence="7">
    <location>
        <begin position="32"/>
        <end position="52"/>
    </location>
</feature>
<keyword evidence="11" id="KW-1185">Reference proteome</keyword>
<feature type="compositionally biased region" description="Basic and acidic residues" evidence="7">
    <location>
        <begin position="444"/>
        <end position="463"/>
    </location>
</feature>
<name>A0A7N0SXY9_KALFE</name>
<dbReference type="Pfam" id="PF23209">
    <property type="entry name" value="IDM1_C"/>
    <property type="match status" value="1"/>
</dbReference>
<evidence type="ECO:0000259" key="9">
    <source>
        <dbReference type="PROSITE" id="PS51186"/>
    </source>
</evidence>
<dbReference type="Gramene" id="Kaladp0011s1348.1.v1.1">
    <property type="protein sequence ID" value="Kaladp0011s1348.1.v1.1"/>
    <property type="gene ID" value="Kaladp0011s1348.v1.1"/>
</dbReference>
<feature type="region of interest" description="Disordered" evidence="7">
    <location>
        <begin position="67"/>
        <end position="95"/>
    </location>
</feature>
<keyword evidence="5" id="KW-0539">Nucleus</keyword>
<evidence type="ECO:0000259" key="8">
    <source>
        <dbReference type="PROSITE" id="PS50016"/>
    </source>
</evidence>
<dbReference type="SMART" id="SM00249">
    <property type="entry name" value="PHD"/>
    <property type="match status" value="2"/>
</dbReference>
<dbReference type="GO" id="GO:0016747">
    <property type="term" value="F:acyltransferase activity, transferring groups other than amino-acyl groups"/>
    <property type="evidence" value="ECO:0007669"/>
    <property type="project" value="InterPro"/>
</dbReference>
<dbReference type="InterPro" id="IPR032308">
    <property type="entry name" value="TDBD"/>
</dbReference>
<dbReference type="PANTHER" id="PTHR46508">
    <property type="entry name" value="PHD FINGER FAMILY PROTEIN"/>
    <property type="match status" value="1"/>
</dbReference>
<dbReference type="OMA" id="KAECNTR"/>
<dbReference type="Gramene" id="Kaladp0011s1348.2.v1.1">
    <property type="protein sequence ID" value="Kaladp0011s1348.2.v1.1"/>
    <property type="gene ID" value="Kaladp0011s1348.v1.1"/>
</dbReference>
<accession>A0A7N0SXY9</accession>
<feature type="compositionally biased region" description="Acidic residues" evidence="7">
    <location>
        <begin position="1083"/>
        <end position="1092"/>
    </location>
</feature>
<evidence type="ECO:0000256" key="4">
    <source>
        <dbReference type="ARBA" id="ARBA00022833"/>
    </source>
</evidence>
<keyword evidence="2" id="KW-0479">Metal-binding</keyword>
<dbReference type="CDD" id="cd15532">
    <property type="entry name" value="PHD2_CHD_II"/>
    <property type="match status" value="1"/>
</dbReference>
<dbReference type="Gene3D" id="3.30.40.10">
    <property type="entry name" value="Zinc/RING finger domain, C3HC4 (zinc finger)"/>
    <property type="match status" value="2"/>
</dbReference>
<sequence>MEILEDDNGFGASNEESRIFKETFSGKGSCAKSVNSKPQGSKCTDANAATSGENPTLLSFKEVLLKGSSNGCDMSKGRRVESARDSKRKKSSVSEVTCEKTCSEIAVVEKGSVSSGSQFSSDTSSQQLGFRVVEYSKYTVPSSSRNSIASSGGVFKGAAEERSISLSEDDNGRHNNVLSQERNECKELAVIKQVTSPASQESCATKAIVPFDSSNSKSSRKENEEDDELFGGVSLKDTREQLNELINRLMEVLGWRIEVLQRDCRTYKEKMYISGTGKRVREFPKLWRLLGRSLDVNNCKVEGQRADKVWTNLSHYCADLNKTLARADLKINGSETAGELARVWNILDPFVALMFIDRKIGALRKGTAIHAMKSIPENARVKNNGDLCFDQVPATREISPEKNMELQASGSAVAAEGAMIVWEENNVDQNEEAGSGKMLSFGEEGLKPGKGKMGESEHNEGSRRGRKKMQISDGGDSEPILFEGASGMEGGLHDVHIDPIADYSSMVDSLDLSNASLRQQIGSEKETETDEDSLHDVTVFWKKQEDIFRDKKADMELVEHTNQHSVSAGLDLNRAREVGSERSLVPFKPVNGLVVDEDLLLSAMKDKTKRHCCGSGSHSKGGTASKLKVRDSKRKVRGRGRSRSLLPTAETEKCISSGSRTTLSWLIDAGFVHLDETIHYSLPRSDKALKEGFLTSEGILCYCCSKVYSVCQFRLHAGVNSSEPCANLDMGSGKSYALCLLQGWSAEYTMRKNRKGPTRAEDDDNSDDICGLCGDGGDLVCCDNCPATFHQNCLPTQDLPEGDWYCSRCVCHFCGEFSRAGLSEGLKCAQCEHKYHVACLMEMHMEAVVVSGTWFCGRNCHEIYSAMQSRIGMAVPIENGYSSTLLKCFHDDLNIHSQQQFLFQTDCNTKLAVALTIMEECFLSMVDSRTGIDMIPHMLYNFGSDFPRFDFRGFYAVILEKDDVVLCVASLRIHGSDFAEIPLVATCSKYRRQGMCRLLMGAIEEMLTAHEIKKIAISAVPELVPTWVNGFAFQPVKAEDKSNYKKLNLVVLPGTVLLEKTLREINPSDPAQPEALPVREDPEVQESGEDPDSFVVID</sequence>
<dbReference type="InterPro" id="IPR016181">
    <property type="entry name" value="Acyl_CoA_acyltransferase"/>
</dbReference>
<feature type="region of interest" description="Disordered" evidence="7">
    <location>
        <begin position="31"/>
        <end position="52"/>
    </location>
</feature>
<feature type="compositionally biased region" description="Basic and acidic residues" evidence="7">
    <location>
        <begin position="75"/>
        <end position="85"/>
    </location>
</feature>
<feature type="compositionally biased region" description="Low complexity" evidence="7">
    <location>
        <begin position="613"/>
        <end position="622"/>
    </location>
</feature>
<feature type="region of interest" description="Disordered" evidence="7">
    <location>
        <begin position="610"/>
        <end position="642"/>
    </location>
</feature>
<dbReference type="AlphaFoldDB" id="A0A7N0SXY9"/>
<evidence type="ECO:0000256" key="3">
    <source>
        <dbReference type="ARBA" id="ARBA00022771"/>
    </source>
</evidence>
<dbReference type="EnsemblPlants" id="Kaladp0011s1348.1.v1.1">
    <property type="protein sequence ID" value="Kaladp0011s1348.1.v1.1"/>
    <property type="gene ID" value="Kaladp0011s1348.v1.1"/>
</dbReference>
<dbReference type="Pfam" id="PF16135">
    <property type="entry name" value="TDBD"/>
    <property type="match status" value="1"/>
</dbReference>
<dbReference type="EnsemblPlants" id="Kaladp0011s1348.7.v1.1">
    <property type="protein sequence ID" value="Kaladp0011s1348.7.v1.1"/>
    <property type="gene ID" value="Kaladp0011s1348.v1.1"/>
</dbReference>
<evidence type="ECO:0000256" key="5">
    <source>
        <dbReference type="ARBA" id="ARBA00023242"/>
    </source>
</evidence>
<organism evidence="10 11">
    <name type="scientific">Kalanchoe fedtschenkoi</name>
    <name type="common">Lavender scallops</name>
    <name type="synonym">South American air plant</name>
    <dbReference type="NCBI Taxonomy" id="63787"/>
    <lineage>
        <taxon>Eukaryota</taxon>
        <taxon>Viridiplantae</taxon>
        <taxon>Streptophyta</taxon>
        <taxon>Embryophyta</taxon>
        <taxon>Tracheophyta</taxon>
        <taxon>Spermatophyta</taxon>
        <taxon>Magnoliopsida</taxon>
        <taxon>eudicotyledons</taxon>
        <taxon>Gunneridae</taxon>
        <taxon>Pentapetalae</taxon>
        <taxon>Saxifragales</taxon>
        <taxon>Crassulaceae</taxon>
        <taxon>Kalanchoe</taxon>
    </lineage>
</organism>
<protein>
    <submittedName>
        <fullName evidence="10">Uncharacterized protein</fullName>
    </submittedName>
</protein>
<dbReference type="InterPro" id="IPR011011">
    <property type="entry name" value="Znf_FYVE_PHD"/>
</dbReference>
<feature type="compositionally biased region" description="Basic residues" evidence="7">
    <location>
        <begin position="631"/>
        <end position="642"/>
    </location>
</feature>
<dbReference type="PROSITE" id="PS51186">
    <property type="entry name" value="GNAT"/>
    <property type="match status" value="1"/>
</dbReference>
<feature type="domain" description="PHD-type" evidence="8">
    <location>
        <begin position="767"/>
        <end position="812"/>
    </location>
</feature>
<dbReference type="InterPro" id="IPR056511">
    <property type="entry name" value="IDM1_C"/>
</dbReference>
<dbReference type="Gramene" id="Kaladp0011s1348.3.v1.1">
    <property type="protein sequence ID" value="Kaladp0011s1348.3.v1.1"/>
    <property type="gene ID" value="Kaladp0011s1348.v1.1"/>
</dbReference>
<dbReference type="SUPFAM" id="SSF57903">
    <property type="entry name" value="FYVE/PHD zinc finger"/>
    <property type="match status" value="1"/>
</dbReference>
<dbReference type="Proteomes" id="UP000594263">
    <property type="component" value="Unplaced"/>
</dbReference>
<dbReference type="Pfam" id="PF00628">
    <property type="entry name" value="PHD"/>
    <property type="match status" value="1"/>
</dbReference>
<dbReference type="Gramene" id="Kaladp0011s1348.7.v1.1">
    <property type="protein sequence ID" value="Kaladp0011s1348.7.v1.1"/>
    <property type="gene ID" value="Kaladp0011s1348.v1.1"/>
</dbReference>
<proteinExistence type="predicted"/>
<dbReference type="InterPro" id="IPR013083">
    <property type="entry name" value="Znf_RING/FYVE/PHD"/>
</dbReference>
<evidence type="ECO:0000256" key="6">
    <source>
        <dbReference type="PROSITE-ProRule" id="PRU00146"/>
    </source>
</evidence>
<evidence type="ECO:0000313" key="11">
    <source>
        <dbReference type="Proteomes" id="UP000594263"/>
    </source>
</evidence>
<dbReference type="CDD" id="cd04301">
    <property type="entry name" value="NAT_SF"/>
    <property type="match status" value="1"/>
</dbReference>
<dbReference type="Gene3D" id="3.40.630.30">
    <property type="match status" value="1"/>
</dbReference>
<comment type="subcellular location">
    <subcellularLocation>
        <location evidence="1">Nucleus</location>
    </subcellularLocation>
</comment>